<dbReference type="Proteomes" id="UP000824264">
    <property type="component" value="Unassembled WGS sequence"/>
</dbReference>
<sequence length="323" mass="35189">MQSTSLLESLSAWMPTLPPGFWEAWGQLALFAVPVCLYFAAVVLPFVVLYGLIRAHYGRRSLFERCSRQQARFANILNWLFLVCGAGVAVSGIIPYASLHPLYRVGLYAAAGLLLAGTLLWTLAVAAWKPLRQHPVLHGLLAFVTGSCLAGLPVIGLVLGRVAMQGTELPQQNDVQALVDILLPAANDPFWLYFGLVHFLEVASAGALGLCWLLIRRRADDFGRDYYTFAARWCGEWAAWGGWIALLLAGGLCVLMRMQGVLPLEREGVPLIVGSLFVALLIPSIVWTVIARSATPMRHKIGMVVSVILLVFAISNAAVLLLV</sequence>
<accession>A0A9D1U9G1</accession>
<feature type="transmembrane region" description="Helical" evidence="1">
    <location>
        <begin position="190"/>
        <end position="215"/>
    </location>
</feature>
<evidence type="ECO:0000256" key="1">
    <source>
        <dbReference type="SAM" id="Phobius"/>
    </source>
</evidence>
<gene>
    <name evidence="2" type="ORF">H9874_04815</name>
</gene>
<keyword evidence="1" id="KW-0812">Transmembrane</keyword>
<reference evidence="2" key="1">
    <citation type="journal article" date="2021" name="PeerJ">
        <title>Extensive microbial diversity within the chicken gut microbiome revealed by metagenomics and culture.</title>
        <authorList>
            <person name="Gilroy R."/>
            <person name="Ravi A."/>
            <person name="Getino M."/>
            <person name="Pursley I."/>
            <person name="Horton D.L."/>
            <person name="Alikhan N.F."/>
            <person name="Baker D."/>
            <person name="Gharbi K."/>
            <person name="Hall N."/>
            <person name="Watson M."/>
            <person name="Adriaenssens E.M."/>
            <person name="Foster-Nyarko E."/>
            <person name="Jarju S."/>
            <person name="Secka A."/>
            <person name="Antonio M."/>
            <person name="Oren A."/>
            <person name="Chaudhuri R.R."/>
            <person name="La Ragione R."/>
            <person name="Hildebrand F."/>
            <person name="Pallen M.J."/>
        </authorList>
    </citation>
    <scope>NUCLEOTIDE SEQUENCE</scope>
    <source>
        <strain evidence="2">ChiSxjej5B17-1746</strain>
    </source>
</reference>
<name>A0A9D1U9G1_9BACT</name>
<feature type="transmembrane region" description="Helical" evidence="1">
    <location>
        <begin position="269"/>
        <end position="289"/>
    </location>
</feature>
<feature type="transmembrane region" description="Helical" evidence="1">
    <location>
        <begin position="236"/>
        <end position="257"/>
    </location>
</feature>
<evidence type="ECO:0000313" key="2">
    <source>
        <dbReference type="EMBL" id="HIW78451.1"/>
    </source>
</evidence>
<comment type="caution">
    <text evidence="2">The sequence shown here is derived from an EMBL/GenBank/DDBJ whole genome shotgun (WGS) entry which is preliminary data.</text>
</comment>
<feature type="transmembrane region" description="Helical" evidence="1">
    <location>
        <begin position="140"/>
        <end position="160"/>
    </location>
</feature>
<feature type="transmembrane region" description="Helical" evidence="1">
    <location>
        <begin position="301"/>
        <end position="322"/>
    </location>
</feature>
<keyword evidence="1" id="KW-1133">Transmembrane helix</keyword>
<feature type="transmembrane region" description="Helical" evidence="1">
    <location>
        <begin position="28"/>
        <end position="53"/>
    </location>
</feature>
<dbReference type="EMBL" id="DXGI01000172">
    <property type="protein sequence ID" value="HIW78451.1"/>
    <property type="molecule type" value="Genomic_DNA"/>
</dbReference>
<organism evidence="2 3">
    <name type="scientific">Candidatus Bilophila faecipullorum</name>
    <dbReference type="NCBI Taxonomy" id="2838482"/>
    <lineage>
        <taxon>Bacteria</taxon>
        <taxon>Pseudomonadati</taxon>
        <taxon>Thermodesulfobacteriota</taxon>
        <taxon>Desulfovibrionia</taxon>
        <taxon>Desulfovibrionales</taxon>
        <taxon>Desulfovibrionaceae</taxon>
        <taxon>Bilophila</taxon>
    </lineage>
</organism>
<reference evidence="2" key="2">
    <citation type="submission" date="2021-04" db="EMBL/GenBank/DDBJ databases">
        <authorList>
            <person name="Gilroy R."/>
        </authorList>
    </citation>
    <scope>NUCLEOTIDE SEQUENCE</scope>
    <source>
        <strain evidence="2">ChiSxjej5B17-1746</strain>
    </source>
</reference>
<feature type="transmembrane region" description="Helical" evidence="1">
    <location>
        <begin position="73"/>
        <end position="94"/>
    </location>
</feature>
<keyword evidence="1" id="KW-0472">Membrane</keyword>
<dbReference type="AlphaFoldDB" id="A0A9D1U9G1"/>
<evidence type="ECO:0000313" key="3">
    <source>
        <dbReference type="Proteomes" id="UP000824264"/>
    </source>
</evidence>
<protein>
    <submittedName>
        <fullName evidence="2">Uncharacterized protein</fullName>
    </submittedName>
</protein>
<proteinExistence type="predicted"/>
<feature type="transmembrane region" description="Helical" evidence="1">
    <location>
        <begin position="106"/>
        <end position="128"/>
    </location>
</feature>